<dbReference type="Proteomes" id="UP000051442">
    <property type="component" value="Unassembled WGS sequence"/>
</dbReference>
<dbReference type="AlphaFoldDB" id="A0A0R2FMU5"/>
<proteinExistence type="predicted"/>
<evidence type="ECO:0000313" key="2">
    <source>
        <dbReference type="Proteomes" id="UP000051442"/>
    </source>
</evidence>
<evidence type="ECO:0000313" key="1">
    <source>
        <dbReference type="EMBL" id="KRN26234.1"/>
    </source>
</evidence>
<accession>A0A0R2FMU5</accession>
<protein>
    <submittedName>
        <fullName evidence="1">Uncharacterized protein</fullName>
    </submittedName>
</protein>
<organism evidence="1 2">
    <name type="scientific">Secundilactobacillus similis DSM 23365 = JCM 2765</name>
    <dbReference type="NCBI Taxonomy" id="1423804"/>
    <lineage>
        <taxon>Bacteria</taxon>
        <taxon>Bacillati</taxon>
        <taxon>Bacillota</taxon>
        <taxon>Bacilli</taxon>
        <taxon>Lactobacillales</taxon>
        <taxon>Lactobacillaceae</taxon>
        <taxon>Secundilactobacillus</taxon>
    </lineage>
</organism>
<gene>
    <name evidence="1" type="ORF">FD14_GL002300</name>
</gene>
<sequence>MRVNKLTDQDQLTLPRGTILTPAARGFLTEHQIKVNLSGTETSEVRIQEAEKPKPNPWLQTIQVTHQPIDFNQLTYYGTPLVHLQSALRDQLLRWLTILGETTGELNQTIVTDITTFVNSLTTTTFEEILTNEEYAVDDLKLAEVKLPEVSTFSISNLQLSLGLVADALANYLTVQPDLKQSAYYQAVITWQTMIQDWTQSLIESR</sequence>
<comment type="caution">
    <text evidence="1">The sequence shown here is derived from an EMBL/GenBank/DDBJ whole genome shotgun (WGS) entry which is preliminary data.</text>
</comment>
<reference evidence="1 2" key="1">
    <citation type="journal article" date="2015" name="Genome Announc.">
        <title>Expanding the biotechnology potential of lactobacilli through comparative genomics of 213 strains and associated genera.</title>
        <authorList>
            <person name="Sun Z."/>
            <person name="Harris H.M."/>
            <person name="McCann A."/>
            <person name="Guo C."/>
            <person name="Argimon S."/>
            <person name="Zhang W."/>
            <person name="Yang X."/>
            <person name="Jeffery I.B."/>
            <person name="Cooney J.C."/>
            <person name="Kagawa T.F."/>
            <person name="Liu W."/>
            <person name="Song Y."/>
            <person name="Salvetti E."/>
            <person name="Wrobel A."/>
            <person name="Rasinkangas P."/>
            <person name="Parkhill J."/>
            <person name="Rea M.C."/>
            <person name="O'Sullivan O."/>
            <person name="Ritari J."/>
            <person name="Douillard F.P."/>
            <person name="Paul Ross R."/>
            <person name="Yang R."/>
            <person name="Briner A.E."/>
            <person name="Felis G.E."/>
            <person name="de Vos W.M."/>
            <person name="Barrangou R."/>
            <person name="Klaenhammer T.R."/>
            <person name="Caufield P.W."/>
            <person name="Cui Y."/>
            <person name="Zhang H."/>
            <person name="O'Toole P.W."/>
        </authorList>
    </citation>
    <scope>NUCLEOTIDE SEQUENCE [LARGE SCALE GENOMIC DNA]</scope>
    <source>
        <strain evidence="1 2">DSM 23365</strain>
    </source>
</reference>
<name>A0A0R2FMU5_9LACO</name>
<keyword evidence="2" id="KW-1185">Reference proteome</keyword>
<dbReference type="PATRIC" id="fig|1423804.4.peg.2492"/>
<dbReference type="EMBL" id="AYZM01000038">
    <property type="protein sequence ID" value="KRN26234.1"/>
    <property type="molecule type" value="Genomic_DNA"/>
</dbReference>
<dbReference type="STRING" id="1423804.FD14_GL002300"/>